<comment type="caution">
    <text evidence="1">The sequence shown here is derived from an EMBL/GenBank/DDBJ whole genome shotgun (WGS) entry which is preliminary data.</text>
</comment>
<evidence type="ECO:0000313" key="2">
    <source>
        <dbReference type="Proteomes" id="UP000014136"/>
    </source>
</evidence>
<dbReference type="PANTHER" id="PTHR38448:SF1">
    <property type="entry name" value="YLBF FAMILY REGULATOR"/>
    <property type="match status" value="1"/>
</dbReference>
<proteinExistence type="predicted"/>
<evidence type="ECO:0008006" key="3">
    <source>
        <dbReference type="Google" id="ProtNLM"/>
    </source>
</evidence>
<dbReference type="PIRSF" id="PIRSF021287">
    <property type="entry name" value="Biofilm_formation_YmcA"/>
    <property type="match status" value="1"/>
</dbReference>
<dbReference type="InterPro" id="IPR010368">
    <property type="entry name" value="Com_YlbF"/>
</dbReference>
<dbReference type="Gene3D" id="1.20.1500.10">
    <property type="entry name" value="YheA/YmcA-like"/>
    <property type="match status" value="1"/>
</dbReference>
<protein>
    <recommendedName>
        <fullName evidence="3">Cell fate regulator YmcA, YheA/YmcA/DUF963 family (Controls sporulation, competence, biofilm development)</fullName>
    </recommendedName>
</protein>
<evidence type="ECO:0000313" key="1">
    <source>
        <dbReference type="EMBL" id="EOT25578.1"/>
    </source>
</evidence>
<dbReference type="Pfam" id="PF06133">
    <property type="entry name" value="Com_YlbF"/>
    <property type="match status" value="1"/>
</dbReference>
<dbReference type="SUPFAM" id="SSF158622">
    <property type="entry name" value="YheA/YmcA-like"/>
    <property type="match status" value="1"/>
</dbReference>
<dbReference type="PATRIC" id="fig|1139996.3.peg.2415"/>
<organism evidence="1 2">
    <name type="scientific">Enterococcus saccharolyticus subsp. saccharolyticus ATCC 43076</name>
    <dbReference type="NCBI Taxonomy" id="1139996"/>
    <lineage>
        <taxon>Bacteria</taxon>
        <taxon>Bacillati</taxon>
        <taxon>Bacillota</taxon>
        <taxon>Bacilli</taxon>
        <taxon>Lactobacillales</taxon>
        <taxon>Enterococcaceae</taxon>
        <taxon>Enterococcus</taxon>
    </lineage>
</organism>
<dbReference type="EMBL" id="AHYT01000013">
    <property type="protein sequence ID" value="EOT25578.1"/>
    <property type="molecule type" value="Genomic_DNA"/>
</dbReference>
<accession>S0NPC0</accession>
<dbReference type="InterPro" id="IPR016783">
    <property type="entry name" value="Biofilm_formation_YmcA"/>
</dbReference>
<dbReference type="HOGENOM" id="CLU_141458_0_0_9"/>
<sequence length="138" mass="16091">MSPLEQEPQIQHELEVLLDLLAEHPIIKEFKQVQKKARQNEHLKEIEEAIKRAQKDAVQYAHYGKPEAERQAIIRINELNQEYAEHPLVIAYREKLIEANDLLHYVTTSLQRQVNQAIEEEETNASKNEAYPNDGTIL</sequence>
<dbReference type="RefSeq" id="WP_016176214.1">
    <property type="nucleotide sequence ID" value="NZ_KE136392.1"/>
</dbReference>
<gene>
    <name evidence="1" type="ORF">OMQ_02465</name>
</gene>
<dbReference type="STRING" id="41997.RV16_GL001604"/>
<reference evidence="1 2" key="1">
    <citation type="submission" date="2013-03" db="EMBL/GenBank/DDBJ databases">
        <title>The Genome Sequence of Enterococcus saccharolyticus ATCC_43076 (Illumina only assembly).</title>
        <authorList>
            <consortium name="The Broad Institute Genomics Platform"/>
            <consortium name="The Broad Institute Genome Sequencing Center for Infectious Disease"/>
            <person name="Earl A."/>
            <person name="Russ C."/>
            <person name="Gilmore M."/>
            <person name="Surin D."/>
            <person name="Walker B."/>
            <person name="Young S."/>
            <person name="Zeng Q."/>
            <person name="Gargeya S."/>
            <person name="Fitzgerald M."/>
            <person name="Haas B."/>
            <person name="Abouelleil A."/>
            <person name="Allen A.W."/>
            <person name="Alvarado L."/>
            <person name="Arachchi H.M."/>
            <person name="Berlin A.M."/>
            <person name="Chapman S.B."/>
            <person name="Gainer-Dewar J."/>
            <person name="Goldberg J."/>
            <person name="Griggs A."/>
            <person name="Gujja S."/>
            <person name="Hansen M."/>
            <person name="Howarth C."/>
            <person name="Imamovic A."/>
            <person name="Ireland A."/>
            <person name="Larimer J."/>
            <person name="McCowan C."/>
            <person name="Murphy C."/>
            <person name="Pearson M."/>
            <person name="Poon T.W."/>
            <person name="Priest M."/>
            <person name="Roberts A."/>
            <person name="Saif S."/>
            <person name="Shea T."/>
            <person name="Sisk P."/>
            <person name="Sykes S."/>
            <person name="Wortman J."/>
            <person name="Nusbaum C."/>
            <person name="Birren B."/>
        </authorList>
    </citation>
    <scope>NUCLEOTIDE SEQUENCE [LARGE SCALE GENOMIC DNA]</scope>
    <source>
        <strain evidence="1 2">ATCC 43076</strain>
    </source>
</reference>
<dbReference type="Proteomes" id="UP000014136">
    <property type="component" value="Unassembled WGS sequence"/>
</dbReference>
<dbReference type="InterPro" id="IPR052767">
    <property type="entry name" value="Bact_com_dev_regulator"/>
</dbReference>
<keyword evidence="2" id="KW-1185">Reference proteome</keyword>
<name>S0NPC0_9ENTE</name>
<dbReference type="PANTHER" id="PTHR38448">
    <property type="entry name" value="REGULATORY PROTEIN YLBF-RELATED"/>
    <property type="match status" value="1"/>
</dbReference>
<dbReference type="OrthoDB" id="2167788at2"/>
<dbReference type="eggNOG" id="COG4550">
    <property type="taxonomic scope" value="Bacteria"/>
</dbReference>
<dbReference type="InterPro" id="IPR023378">
    <property type="entry name" value="YheA/YmcA-like_dom_sf"/>
</dbReference>
<dbReference type="AlphaFoldDB" id="S0NPC0"/>